<gene>
    <name evidence="4" type="ORF">RW1_009_00170</name>
</gene>
<dbReference type="SUPFAM" id="SSF56529">
    <property type="entry name" value="FAH"/>
    <property type="match status" value="1"/>
</dbReference>
<keyword evidence="4" id="KW-0378">Hydrolase</keyword>
<dbReference type="Proteomes" id="UP000019491">
    <property type="component" value="Unassembled WGS sequence"/>
</dbReference>
<evidence type="ECO:0000259" key="3">
    <source>
        <dbReference type="Pfam" id="PF01557"/>
    </source>
</evidence>
<dbReference type="PANTHER" id="PTHR42796:SF4">
    <property type="entry name" value="FUMARYLACETOACETATE HYDROLASE DOMAIN-CONTAINING PROTEIN 2A"/>
    <property type="match status" value="1"/>
</dbReference>
<dbReference type="GO" id="GO:0016787">
    <property type="term" value="F:hydrolase activity"/>
    <property type="evidence" value="ECO:0007669"/>
    <property type="project" value="UniProtKB-KW"/>
</dbReference>
<comment type="caution">
    <text evidence="4">The sequence shown here is derived from an EMBL/GenBank/DDBJ whole genome shotgun (WGS) entry which is preliminary data.</text>
</comment>
<accession>X0PMB7</accession>
<dbReference type="InterPro" id="IPR011234">
    <property type="entry name" value="Fumarylacetoacetase-like_C"/>
</dbReference>
<keyword evidence="2" id="KW-0479">Metal-binding</keyword>
<comment type="similarity">
    <text evidence="1">Belongs to the FAH family.</text>
</comment>
<evidence type="ECO:0000313" key="4">
    <source>
        <dbReference type="EMBL" id="GAF43593.1"/>
    </source>
</evidence>
<dbReference type="Pfam" id="PF01557">
    <property type="entry name" value="FAA_hydrolase"/>
    <property type="match status" value="1"/>
</dbReference>
<dbReference type="RefSeq" id="WP_081792241.1">
    <property type="nucleotide sequence ID" value="NZ_BAWF01000009.1"/>
</dbReference>
<evidence type="ECO:0000256" key="2">
    <source>
        <dbReference type="ARBA" id="ARBA00022723"/>
    </source>
</evidence>
<evidence type="ECO:0000313" key="5">
    <source>
        <dbReference type="Proteomes" id="UP000019491"/>
    </source>
</evidence>
<dbReference type="InterPro" id="IPR036663">
    <property type="entry name" value="Fumarylacetoacetase_C_sf"/>
</dbReference>
<dbReference type="PANTHER" id="PTHR42796">
    <property type="entry name" value="FUMARYLACETOACETATE HYDROLASE DOMAIN-CONTAINING PROTEIN 2A-RELATED"/>
    <property type="match status" value="1"/>
</dbReference>
<dbReference type="GO" id="GO:0019752">
    <property type="term" value="P:carboxylic acid metabolic process"/>
    <property type="evidence" value="ECO:0007669"/>
    <property type="project" value="UniProtKB-ARBA"/>
</dbReference>
<dbReference type="AlphaFoldDB" id="X0PMB7"/>
<dbReference type="OrthoDB" id="9805307at2"/>
<reference evidence="4 5" key="1">
    <citation type="submission" date="2014-02" db="EMBL/GenBank/DDBJ databases">
        <title>Whole genome shotgun sequence of Rhodococcus wratislaviensis NBRC 100605.</title>
        <authorList>
            <person name="Hosoyama A."/>
            <person name="Tsuchikane K."/>
            <person name="Yoshida I."/>
            <person name="Ohji S."/>
            <person name="Ichikawa N."/>
            <person name="Yamazoe A."/>
            <person name="Fujita N."/>
        </authorList>
    </citation>
    <scope>NUCLEOTIDE SEQUENCE [LARGE SCALE GENOMIC DNA]</scope>
    <source>
        <strain evidence="4 5">NBRC 100605</strain>
    </source>
</reference>
<dbReference type="Gene3D" id="3.90.850.10">
    <property type="entry name" value="Fumarylacetoacetase-like, C-terminal domain"/>
    <property type="match status" value="1"/>
</dbReference>
<keyword evidence="5" id="KW-1185">Reference proteome</keyword>
<name>X0PMB7_RHOWR</name>
<dbReference type="GO" id="GO:0046872">
    <property type="term" value="F:metal ion binding"/>
    <property type="evidence" value="ECO:0007669"/>
    <property type="project" value="UniProtKB-KW"/>
</dbReference>
<sequence length="286" mass="31332">MRLLNYRGRASLSVGDGAVDIKTASEGKFPSDIQGIYDDWANFTRWAQRFDGTATIEIEEHEIGPPVPRPPQVFAVGMNYRSHVAEGNMEIPTTPMIFTKFPSSVTGPFNEIALPSSAVDFEAELVVVIGKRAVHVPEDEAWSYVAGLTIGQDLSERNWQMTPPAPQQFSLSKSFTGFAPIGPTLVTPDEFENCTDLNINCYLSGTKMQDGHTRELIFPVATLISFLSSVLPLLPGDLIFTGTPSGIGWTRTPKRTLQPDDELVTTIPGIGTMRNRFKPSAALTNQ</sequence>
<proteinExistence type="inferred from homology"/>
<feature type="domain" description="Fumarylacetoacetase-like C-terminal" evidence="3">
    <location>
        <begin position="73"/>
        <end position="277"/>
    </location>
</feature>
<dbReference type="InterPro" id="IPR051121">
    <property type="entry name" value="FAH"/>
</dbReference>
<protein>
    <submittedName>
        <fullName evidence="4">Fumarylacetoacetate hydrolase family protein</fullName>
    </submittedName>
</protein>
<evidence type="ECO:0000256" key="1">
    <source>
        <dbReference type="ARBA" id="ARBA00010211"/>
    </source>
</evidence>
<dbReference type="EMBL" id="BAWF01000009">
    <property type="protein sequence ID" value="GAF43593.1"/>
    <property type="molecule type" value="Genomic_DNA"/>
</dbReference>
<dbReference type="GO" id="GO:0016853">
    <property type="term" value="F:isomerase activity"/>
    <property type="evidence" value="ECO:0007669"/>
    <property type="project" value="UniProtKB-ARBA"/>
</dbReference>
<dbReference type="FunFam" id="3.90.850.10:FF:000002">
    <property type="entry name" value="2-hydroxyhepta-2,4-diene-1,7-dioate isomerase"/>
    <property type="match status" value="1"/>
</dbReference>
<organism evidence="4 5">
    <name type="scientific">Rhodococcus wratislaviensis NBRC 100605</name>
    <dbReference type="NCBI Taxonomy" id="1219028"/>
    <lineage>
        <taxon>Bacteria</taxon>
        <taxon>Bacillati</taxon>
        <taxon>Actinomycetota</taxon>
        <taxon>Actinomycetes</taxon>
        <taxon>Mycobacteriales</taxon>
        <taxon>Nocardiaceae</taxon>
        <taxon>Rhodococcus</taxon>
    </lineage>
</organism>